<dbReference type="EMBL" id="WTPW01002869">
    <property type="protein sequence ID" value="KAF0361850.1"/>
    <property type="molecule type" value="Genomic_DNA"/>
</dbReference>
<reference evidence="2 3" key="1">
    <citation type="journal article" date="2019" name="Environ. Microbiol.">
        <title>At the nexus of three kingdoms: the genome of the mycorrhizal fungus Gigaspora margarita provides insights into plant, endobacterial and fungal interactions.</title>
        <authorList>
            <person name="Venice F."/>
            <person name="Ghignone S."/>
            <person name="Salvioli di Fossalunga A."/>
            <person name="Amselem J."/>
            <person name="Novero M."/>
            <person name="Xianan X."/>
            <person name="Sedzielewska Toro K."/>
            <person name="Morin E."/>
            <person name="Lipzen A."/>
            <person name="Grigoriev I.V."/>
            <person name="Henrissat B."/>
            <person name="Martin F.M."/>
            <person name="Bonfante P."/>
        </authorList>
    </citation>
    <scope>NUCLEOTIDE SEQUENCE [LARGE SCALE GENOMIC DNA]</scope>
    <source>
        <strain evidence="2 3">BEG34</strain>
    </source>
</reference>
<name>A0A8H3WXI0_GIGMA</name>
<keyword evidence="1" id="KW-0472">Membrane</keyword>
<keyword evidence="3" id="KW-1185">Reference proteome</keyword>
<evidence type="ECO:0000256" key="1">
    <source>
        <dbReference type="SAM" id="Phobius"/>
    </source>
</evidence>
<sequence length="269" mass="31572">MVDEEPTIKIFYENKPDNSCSLLPNSNCNDTQYFNHPIGDDHNPYNDWGYSPNETISLQAGQAFTFYIFNHGSTFNDLITLTTYDSRTLSYEGPPDYVGSFIKQNTYSLVTEKDRIMYYTILFRIKQRQDMDDSFLTKIGFTPNYDHKTFYYIESEIQNVPIISNRSEFGVDNSYDNFSNFAVLTVHPQICTVEIERQQKNRTIVDILGSISAIYSLLLFIYLFLFKKEIAEPFGVIYKLHEFKTNLRRTDKIDSEANRNNVWERANRR</sequence>
<gene>
    <name evidence="2" type="ORF">F8M41_014094</name>
</gene>
<dbReference type="OrthoDB" id="2339353at2759"/>
<keyword evidence="1" id="KW-1133">Transmembrane helix</keyword>
<organism evidence="2 3">
    <name type="scientific">Gigaspora margarita</name>
    <dbReference type="NCBI Taxonomy" id="4874"/>
    <lineage>
        <taxon>Eukaryota</taxon>
        <taxon>Fungi</taxon>
        <taxon>Fungi incertae sedis</taxon>
        <taxon>Mucoromycota</taxon>
        <taxon>Glomeromycotina</taxon>
        <taxon>Glomeromycetes</taxon>
        <taxon>Diversisporales</taxon>
        <taxon>Gigasporaceae</taxon>
        <taxon>Gigaspora</taxon>
    </lineage>
</organism>
<feature type="transmembrane region" description="Helical" evidence="1">
    <location>
        <begin position="207"/>
        <end position="225"/>
    </location>
</feature>
<comment type="caution">
    <text evidence="2">The sequence shown here is derived from an EMBL/GenBank/DDBJ whole genome shotgun (WGS) entry which is preliminary data.</text>
</comment>
<proteinExistence type="predicted"/>
<keyword evidence="1" id="KW-0812">Transmembrane</keyword>
<dbReference type="Proteomes" id="UP000439903">
    <property type="component" value="Unassembled WGS sequence"/>
</dbReference>
<evidence type="ECO:0000313" key="3">
    <source>
        <dbReference type="Proteomes" id="UP000439903"/>
    </source>
</evidence>
<accession>A0A8H3WXI0</accession>
<evidence type="ECO:0000313" key="2">
    <source>
        <dbReference type="EMBL" id="KAF0361850.1"/>
    </source>
</evidence>
<dbReference type="AlphaFoldDB" id="A0A8H3WXI0"/>
<protein>
    <submittedName>
        <fullName evidence="2">Uncharacterized protein</fullName>
    </submittedName>
</protein>